<evidence type="ECO:0000256" key="5">
    <source>
        <dbReference type="ARBA" id="ARBA00022692"/>
    </source>
</evidence>
<comment type="similarity">
    <text evidence="2">Belongs to the GSP F family.</text>
</comment>
<dbReference type="InterPro" id="IPR003004">
    <property type="entry name" value="GspF/PilC"/>
</dbReference>
<dbReference type="InterPro" id="IPR018076">
    <property type="entry name" value="T2SS_GspF_dom"/>
</dbReference>
<dbReference type="AlphaFoldDB" id="A0A2H0W1W9"/>
<name>A0A2H0W1W9_9BACT</name>
<evidence type="ECO:0000256" key="3">
    <source>
        <dbReference type="ARBA" id="ARBA00022475"/>
    </source>
</evidence>
<feature type="transmembrane region" description="Helical" evidence="8">
    <location>
        <begin position="195"/>
        <end position="213"/>
    </location>
</feature>
<dbReference type="Pfam" id="PF00482">
    <property type="entry name" value="T2SSF"/>
    <property type="match status" value="2"/>
</dbReference>
<feature type="transmembrane region" description="Helical" evidence="8">
    <location>
        <begin position="247"/>
        <end position="270"/>
    </location>
</feature>
<sequence length="406" mass="44657">MKFNYIAVDKLGQKRKGSINAVDLLTAKRKLASEKNLYLSKISPASKINLSAGLSIGTVSATEKILFAKHLSAMLKAGVSLGESLEVLSEQSISPKLKRISKKIAKRVREGHQLSSSLARYPKIFDELFINIVRIGEESGTLEDSLSYVVDDLEDRHALRQKVVSASIYPAIVLASAVALGLLLTYFVLPKITNIITAVSVEIPLTTRMLLWISEVMENYGLFIITGFVGAVILFRIIIALKPVKPIWAKFLLTIPIVNKLILGYNLALVNRTMATLLKSGLTIDRAVTVTAATTRNAVYKRRLEKLTQEIQTGTSVNTSIEQIDKHHKLFPLMMVKMISVGEKTGKLDATLSYLSEYYGKEVENTTKNLSSIVEPALLIGIGIVVAFVALSIISPIYEITGQLNR</sequence>
<evidence type="ECO:0000256" key="8">
    <source>
        <dbReference type="SAM" id="Phobius"/>
    </source>
</evidence>
<evidence type="ECO:0000259" key="9">
    <source>
        <dbReference type="Pfam" id="PF00482"/>
    </source>
</evidence>
<feature type="transmembrane region" description="Helical" evidence="8">
    <location>
        <begin position="377"/>
        <end position="398"/>
    </location>
</feature>
<comment type="caution">
    <text evidence="10">The sequence shown here is derived from an EMBL/GenBank/DDBJ whole genome shotgun (WGS) entry which is preliminary data.</text>
</comment>
<evidence type="ECO:0000256" key="2">
    <source>
        <dbReference type="ARBA" id="ARBA00005745"/>
    </source>
</evidence>
<keyword evidence="7 8" id="KW-0472">Membrane</keyword>
<keyword evidence="6 8" id="KW-1133">Transmembrane helix</keyword>
<dbReference type="Gene3D" id="1.20.81.30">
    <property type="entry name" value="Type II secretion system (T2SS), domain F"/>
    <property type="match status" value="2"/>
</dbReference>
<dbReference type="Proteomes" id="UP000230935">
    <property type="component" value="Unassembled WGS sequence"/>
</dbReference>
<evidence type="ECO:0000313" key="11">
    <source>
        <dbReference type="Proteomes" id="UP000230935"/>
    </source>
</evidence>
<feature type="domain" description="Type II secretion system protein GspF" evidence="9">
    <location>
        <begin position="272"/>
        <end position="396"/>
    </location>
</feature>
<evidence type="ECO:0000256" key="4">
    <source>
        <dbReference type="ARBA" id="ARBA00022519"/>
    </source>
</evidence>
<feature type="transmembrane region" description="Helical" evidence="8">
    <location>
        <begin position="220"/>
        <end position="241"/>
    </location>
</feature>
<keyword evidence="5 8" id="KW-0812">Transmembrane</keyword>
<comment type="subcellular location">
    <subcellularLocation>
        <location evidence="1">Cell inner membrane</location>
        <topology evidence="1">Multi-pass membrane protein</topology>
    </subcellularLocation>
</comment>
<dbReference type="PANTHER" id="PTHR30012:SF0">
    <property type="entry name" value="TYPE II SECRETION SYSTEM PROTEIN F-RELATED"/>
    <property type="match status" value="1"/>
</dbReference>
<dbReference type="EMBL" id="PEZZ01000009">
    <property type="protein sequence ID" value="PIS05348.1"/>
    <property type="molecule type" value="Genomic_DNA"/>
</dbReference>
<dbReference type="InterPro" id="IPR042094">
    <property type="entry name" value="T2SS_GspF_sf"/>
</dbReference>
<feature type="transmembrane region" description="Helical" evidence="8">
    <location>
        <begin position="166"/>
        <end position="189"/>
    </location>
</feature>
<dbReference type="PANTHER" id="PTHR30012">
    <property type="entry name" value="GENERAL SECRETION PATHWAY PROTEIN"/>
    <property type="match status" value="1"/>
</dbReference>
<dbReference type="FunFam" id="1.20.81.30:FF:000001">
    <property type="entry name" value="Type II secretion system protein F"/>
    <property type="match status" value="2"/>
</dbReference>
<organism evidence="10 11">
    <name type="scientific">Candidatus Buchananbacteria bacterium CG10_big_fil_rev_8_21_14_0_10_42_9</name>
    <dbReference type="NCBI Taxonomy" id="1974526"/>
    <lineage>
        <taxon>Bacteria</taxon>
        <taxon>Candidatus Buchananiibacteriota</taxon>
    </lineage>
</organism>
<gene>
    <name evidence="10" type="ORF">COT81_01700</name>
</gene>
<proteinExistence type="inferred from homology"/>
<accession>A0A2H0W1W9</accession>
<feature type="domain" description="Type II secretion system protein GspF" evidence="9">
    <location>
        <begin position="67"/>
        <end position="190"/>
    </location>
</feature>
<evidence type="ECO:0000256" key="6">
    <source>
        <dbReference type="ARBA" id="ARBA00022989"/>
    </source>
</evidence>
<keyword evidence="3" id="KW-1003">Cell membrane</keyword>
<keyword evidence="4" id="KW-0997">Cell inner membrane</keyword>
<evidence type="ECO:0000313" key="10">
    <source>
        <dbReference type="EMBL" id="PIS05348.1"/>
    </source>
</evidence>
<evidence type="ECO:0000256" key="1">
    <source>
        <dbReference type="ARBA" id="ARBA00004429"/>
    </source>
</evidence>
<evidence type="ECO:0000256" key="7">
    <source>
        <dbReference type="ARBA" id="ARBA00023136"/>
    </source>
</evidence>
<reference evidence="11" key="1">
    <citation type="submission" date="2017-09" db="EMBL/GenBank/DDBJ databases">
        <title>Depth-based differentiation of microbial function through sediment-hosted aquifers and enrichment of novel symbionts in the deep terrestrial subsurface.</title>
        <authorList>
            <person name="Probst A.J."/>
            <person name="Ladd B."/>
            <person name="Jarett J.K."/>
            <person name="Geller-Mcgrath D.E."/>
            <person name="Sieber C.M.K."/>
            <person name="Emerson J.B."/>
            <person name="Anantharaman K."/>
            <person name="Thomas B.C."/>
            <person name="Malmstrom R."/>
            <person name="Stieglmeier M."/>
            <person name="Klingl A."/>
            <person name="Woyke T."/>
            <person name="Ryan C.M."/>
            <person name="Banfield J.F."/>
        </authorList>
    </citation>
    <scope>NUCLEOTIDE SEQUENCE [LARGE SCALE GENOMIC DNA]</scope>
</reference>
<dbReference type="GO" id="GO:0005886">
    <property type="term" value="C:plasma membrane"/>
    <property type="evidence" value="ECO:0007669"/>
    <property type="project" value="UniProtKB-SubCell"/>
</dbReference>
<protein>
    <recommendedName>
        <fullName evidence="9">Type II secretion system protein GspF domain-containing protein</fullName>
    </recommendedName>
</protein>